<gene>
    <name evidence="2" type="ORF">P879_00335</name>
</gene>
<organism evidence="2 3">
    <name type="scientific">Paragonimus westermani</name>
    <dbReference type="NCBI Taxonomy" id="34504"/>
    <lineage>
        <taxon>Eukaryota</taxon>
        <taxon>Metazoa</taxon>
        <taxon>Spiralia</taxon>
        <taxon>Lophotrochozoa</taxon>
        <taxon>Platyhelminthes</taxon>
        <taxon>Trematoda</taxon>
        <taxon>Digenea</taxon>
        <taxon>Plagiorchiida</taxon>
        <taxon>Troglotremata</taxon>
        <taxon>Troglotrematidae</taxon>
        <taxon>Paragonimus</taxon>
    </lineage>
</organism>
<reference evidence="2 3" key="1">
    <citation type="submission" date="2019-07" db="EMBL/GenBank/DDBJ databases">
        <title>Annotation for the trematode Paragonimus westermani.</title>
        <authorList>
            <person name="Choi Y.-J."/>
        </authorList>
    </citation>
    <scope>NUCLEOTIDE SEQUENCE [LARGE SCALE GENOMIC DNA]</scope>
    <source>
        <strain evidence="2">180907_Pwestermani</strain>
    </source>
</reference>
<accession>A0A8T0DTD6</accession>
<name>A0A8T0DTD6_9TREM</name>
<proteinExistence type="predicted"/>
<dbReference type="Proteomes" id="UP000699462">
    <property type="component" value="Unassembled WGS sequence"/>
</dbReference>
<sequence length="290" mass="31992">MLQTHGIPDHKLNALPNSTSFHVATMEHQDYDKATLEGNTLSKCANDLNETTYIPTNSKNPFRIPRSLSTFTEVRLKPISMQESKTETTQLPFSDLQTLSPKSVSSAASIKTESDSAKRNECEVDEFLQLANRGIFGSAPENSFHAMMSTNFGDNLQMKPTFPIRPCSQSKSPALYSDQTKPASVVSSNLDSAKDLLETFCARPQIGLSDDPVLRQNCLPFFRPVPQPPKRKTFSKPLEFDTSGPLPPESVSFQSQSDASFPQSCQTESPLKSNGCGQTTADAKKENYNR</sequence>
<protein>
    <submittedName>
        <fullName evidence="2">Uncharacterized protein</fullName>
    </submittedName>
</protein>
<dbReference type="OrthoDB" id="10362981at2759"/>
<evidence type="ECO:0000313" key="3">
    <source>
        <dbReference type="Proteomes" id="UP000699462"/>
    </source>
</evidence>
<feature type="compositionally biased region" description="Polar residues" evidence="1">
    <location>
        <begin position="251"/>
        <end position="281"/>
    </location>
</feature>
<dbReference type="AlphaFoldDB" id="A0A8T0DTD6"/>
<dbReference type="EMBL" id="JTDF01000868">
    <property type="protein sequence ID" value="KAF8570860.1"/>
    <property type="molecule type" value="Genomic_DNA"/>
</dbReference>
<evidence type="ECO:0000256" key="1">
    <source>
        <dbReference type="SAM" id="MobiDB-lite"/>
    </source>
</evidence>
<comment type="caution">
    <text evidence="2">The sequence shown here is derived from an EMBL/GenBank/DDBJ whole genome shotgun (WGS) entry which is preliminary data.</text>
</comment>
<evidence type="ECO:0000313" key="2">
    <source>
        <dbReference type="EMBL" id="KAF8570860.1"/>
    </source>
</evidence>
<keyword evidence="3" id="KW-1185">Reference proteome</keyword>
<feature type="region of interest" description="Disordered" evidence="1">
    <location>
        <begin position="229"/>
        <end position="290"/>
    </location>
</feature>